<reference evidence="4" key="3">
    <citation type="submission" date="2025-09" db="UniProtKB">
        <authorList>
            <consortium name="Ensembl"/>
        </authorList>
    </citation>
    <scope>IDENTIFICATION</scope>
</reference>
<keyword evidence="5" id="KW-1185">Reference proteome</keyword>
<protein>
    <recommendedName>
        <fullName evidence="3">RRM domain-containing protein</fullName>
    </recommendedName>
</protein>
<accession>A0A8C8WV92</accession>
<evidence type="ECO:0000259" key="3">
    <source>
        <dbReference type="Pfam" id="PF00076"/>
    </source>
</evidence>
<organism evidence="4 5">
    <name type="scientific">Panthera leo</name>
    <name type="common">Lion</name>
    <dbReference type="NCBI Taxonomy" id="9689"/>
    <lineage>
        <taxon>Eukaryota</taxon>
        <taxon>Metazoa</taxon>
        <taxon>Chordata</taxon>
        <taxon>Craniata</taxon>
        <taxon>Vertebrata</taxon>
        <taxon>Euteleostomi</taxon>
        <taxon>Mammalia</taxon>
        <taxon>Eutheria</taxon>
        <taxon>Laurasiatheria</taxon>
        <taxon>Carnivora</taxon>
        <taxon>Feliformia</taxon>
        <taxon>Felidae</taxon>
        <taxon>Pantherinae</taxon>
        <taxon>Panthera</taxon>
    </lineage>
</organism>
<dbReference type="SUPFAM" id="SSF54928">
    <property type="entry name" value="RNA-binding domain, RBD"/>
    <property type="match status" value="1"/>
</dbReference>
<evidence type="ECO:0000313" key="5">
    <source>
        <dbReference type="Proteomes" id="UP000694399"/>
    </source>
</evidence>
<dbReference type="Proteomes" id="UP000694399">
    <property type="component" value="Chromosome A1"/>
</dbReference>
<dbReference type="GeneTree" id="ENSGT00940000157838"/>
<proteinExistence type="predicted"/>
<reference evidence="4" key="2">
    <citation type="submission" date="2025-08" db="UniProtKB">
        <authorList>
            <consortium name="Ensembl"/>
        </authorList>
    </citation>
    <scope>IDENTIFICATION</scope>
</reference>
<evidence type="ECO:0000313" key="4">
    <source>
        <dbReference type="Ensembl" id="ENSPLOP00000009796.1"/>
    </source>
</evidence>
<sequence>MGHQYIEVFKSHRTKIDCVLKHSNPNSANTTSDSFVRLQGLPFGCTKKEILQFFSGLEIVPNRITLLMDSKGKITGEAFGQFASQELAEKPLGKQERMGHRYNEVFKSSQEEVRHTQISL</sequence>
<dbReference type="AlphaFoldDB" id="A0A8C8WV92"/>
<dbReference type="InterPro" id="IPR035979">
    <property type="entry name" value="RBD_domain_sf"/>
</dbReference>
<keyword evidence="2" id="KW-0694">RNA-binding</keyword>
<name>A0A8C8WV92_PANLE</name>
<dbReference type="OMA" id="SHRTKID"/>
<dbReference type="InterPro" id="IPR012677">
    <property type="entry name" value="Nucleotide-bd_a/b_plait_sf"/>
</dbReference>
<feature type="domain" description="RRM" evidence="3">
    <location>
        <begin position="38"/>
        <end position="90"/>
    </location>
</feature>
<dbReference type="Pfam" id="PF00076">
    <property type="entry name" value="RRM_1"/>
    <property type="match status" value="1"/>
</dbReference>
<dbReference type="PANTHER" id="PTHR13976">
    <property type="entry name" value="HETEROGENEOUS NUCLEAR RIBONUCLEOPROTEIN-RELATED"/>
    <property type="match status" value="1"/>
</dbReference>
<evidence type="ECO:0000256" key="2">
    <source>
        <dbReference type="ARBA" id="ARBA00022884"/>
    </source>
</evidence>
<dbReference type="InterPro" id="IPR050666">
    <property type="entry name" value="ESRP"/>
</dbReference>
<evidence type="ECO:0000256" key="1">
    <source>
        <dbReference type="ARBA" id="ARBA00022737"/>
    </source>
</evidence>
<dbReference type="GO" id="GO:0003723">
    <property type="term" value="F:RNA binding"/>
    <property type="evidence" value="ECO:0007669"/>
    <property type="project" value="UniProtKB-KW"/>
</dbReference>
<keyword evidence="1" id="KW-0677">Repeat</keyword>
<dbReference type="Ensembl" id="ENSPLOT00000010863.1">
    <property type="protein sequence ID" value="ENSPLOP00000009796.1"/>
    <property type="gene ID" value="ENSPLOG00000007232.1"/>
</dbReference>
<reference evidence="4" key="1">
    <citation type="journal article" date="2019" name="bioRxiv">
        <title>Long live the king: chromosome-level assembly of the lion (Panthera leo) using linked-read, Hi-C, and long read data.</title>
        <authorList>
            <person name="Armstrong E.E."/>
            <person name="Taylor R.W."/>
            <person name="Miller D.E."/>
            <person name="Kaelin C."/>
            <person name="Barsh G."/>
            <person name="Hadly E.A."/>
            <person name="Petrov D."/>
        </authorList>
    </citation>
    <scope>NUCLEOTIDE SEQUENCE [LARGE SCALE GENOMIC DNA]</scope>
</reference>
<dbReference type="Gene3D" id="3.30.70.330">
    <property type="match status" value="1"/>
</dbReference>
<dbReference type="InterPro" id="IPR000504">
    <property type="entry name" value="RRM_dom"/>
</dbReference>